<keyword evidence="1" id="KW-0732">Signal</keyword>
<evidence type="ECO:0000256" key="1">
    <source>
        <dbReference type="SAM" id="SignalP"/>
    </source>
</evidence>
<evidence type="ECO:0000313" key="2">
    <source>
        <dbReference type="EMBL" id="PXY02295.1"/>
    </source>
</evidence>
<organism evidence="2 3">
    <name type="scientific">Marinifilum breve</name>
    <dbReference type="NCBI Taxonomy" id="2184082"/>
    <lineage>
        <taxon>Bacteria</taxon>
        <taxon>Pseudomonadati</taxon>
        <taxon>Bacteroidota</taxon>
        <taxon>Bacteroidia</taxon>
        <taxon>Marinilabiliales</taxon>
        <taxon>Marinifilaceae</taxon>
    </lineage>
</organism>
<dbReference type="Proteomes" id="UP000248079">
    <property type="component" value="Unassembled WGS sequence"/>
</dbReference>
<evidence type="ECO:0008006" key="4">
    <source>
        <dbReference type="Google" id="ProtNLM"/>
    </source>
</evidence>
<gene>
    <name evidence="2" type="ORF">DF185_06515</name>
</gene>
<dbReference type="InterPro" id="IPR023614">
    <property type="entry name" value="Porin_dom_sf"/>
</dbReference>
<dbReference type="InterPro" id="IPR010870">
    <property type="entry name" value="Porin_O/P"/>
</dbReference>
<reference evidence="2 3" key="1">
    <citation type="submission" date="2018-05" db="EMBL/GenBank/DDBJ databases">
        <title>Marinifilum breve JC075T sp. nov., a marine bacterium isolated from Yongle Blue Hole in the South China Sea.</title>
        <authorList>
            <person name="Fu T."/>
        </authorList>
    </citation>
    <scope>NUCLEOTIDE SEQUENCE [LARGE SCALE GENOMIC DNA]</scope>
    <source>
        <strain evidence="2 3">JC075</strain>
    </source>
</reference>
<protein>
    <recommendedName>
        <fullName evidence="4">Porin</fullName>
    </recommendedName>
</protein>
<dbReference type="Gene3D" id="2.40.160.10">
    <property type="entry name" value="Porin"/>
    <property type="match status" value="1"/>
</dbReference>
<name>A0A2V4A086_9BACT</name>
<evidence type="ECO:0000313" key="3">
    <source>
        <dbReference type="Proteomes" id="UP000248079"/>
    </source>
</evidence>
<dbReference type="AlphaFoldDB" id="A0A2V4A086"/>
<feature type="signal peptide" evidence="1">
    <location>
        <begin position="1"/>
        <end position="31"/>
    </location>
</feature>
<feature type="chain" id="PRO_5015973030" description="Porin" evidence="1">
    <location>
        <begin position="32"/>
        <end position="356"/>
    </location>
</feature>
<keyword evidence="3" id="KW-1185">Reference proteome</keyword>
<dbReference type="OrthoDB" id="9807854at2"/>
<dbReference type="SUPFAM" id="SSF56935">
    <property type="entry name" value="Porins"/>
    <property type="match status" value="1"/>
</dbReference>
<proteinExistence type="predicted"/>
<dbReference type="Pfam" id="PF07396">
    <property type="entry name" value="Porin_O_P"/>
    <property type="match status" value="1"/>
</dbReference>
<comment type="caution">
    <text evidence="2">The sequence shown here is derived from an EMBL/GenBank/DDBJ whole genome shotgun (WGS) entry which is preliminary data.</text>
</comment>
<sequence>MQSKNLKRIIMKKLYALIFALAFCLPTLVNAQGCDEPSDEGVNVFGFIQPKYQYNEHSANDDTNTFDFNRARIGVMGKIPYDISYYVVLEASPDNTRHDGDAYLLDAFVTYSRYDFARISLGSFKSPISLELNTPCHKLHTINRSRVVEQLATPDRDRGFMVLGGADTTLFQYSFAVTNGTGLFEKDNNKTKDYAARVVVNPHKNFKLGASYKYGESASATAGMPDDERTRYGADLQYKNGAFMLQAEYLYGKDVGSYTTGGGCGEELTVHQGSVKRDGGFLMAMYRFNNNLQPVIKCEFFDSDKDMGNNTEFCTTYGLNYFLNDWTKIQANYVYRAERADEIDNDIFMLQVTVKF</sequence>
<accession>A0A2V4A086</accession>
<dbReference type="EMBL" id="QFLI01000002">
    <property type="protein sequence ID" value="PXY02295.1"/>
    <property type="molecule type" value="Genomic_DNA"/>
</dbReference>